<evidence type="ECO:0000313" key="3">
    <source>
        <dbReference type="EMBL" id="TKS55259.1"/>
    </source>
</evidence>
<evidence type="ECO:0000313" key="4">
    <source>
        <dbReference type="Proteomes" id="UP000298681"/>
    </source>
</evidence>
<sequence length="186" mass="20159">MSGPPVEESREGRYRSHPRLEQYDTSSLDRSRGGDVTTMYQGGDDRPQRTGSHRNGGEPWRGNGGDPAGRGGFRGRGPKGYTRSDERIMENLCEQLAEDDDVDASDISVEVRDGVATLTGTVSHRWMKHRAEDLAEACSGVKDVENRIRVGGRGASEGTRHSSGMLPADAPQSTDTIDAGNGRRDS</sequence>
<evidence type="ECO:0000259" key="2">
    <source>
        <dbReference type="PROSITE" id="PS50914"/>
    </source>
</evidence>
<proteinExistence type="predicted"/>
<gene>
    <name evidence="3" type="ORF">E4582_03105</name>
</gene>
<accession>A0A4Z1RMC8</accession>
<dbReference type="Proteomes" id="UP000298681">
    <property type="component" value="Unassembled WGS sequence"/>
</dbReference>
<dbReference type="PROSITE" id="PS50914">
    <property type="entry name" value="BON"/>
    <property type="match status" value="1"/>
</dbReference>
<feature type="compositionally biased region" description="Basic and acidic residues" evidence="1">
    <location>
        <begin position="7"/>
        <end position="33"/>
    </location>
</feature>
<reference evidence="3 4" key="1">
    <citation type="submission" date="2019-01" db="EMBL/GenBank/DDBJ databases">
        <authorList>
            <person name="Zhang S."/>
        </authorList>
    </citation>
    <scope>NUCLEOTIDE SEQUENCE [LARGE SCALE GENOMIC DNA]</scope>
    <source>
        <strain evidence="3 4">1626</strain>
    </source>
</reference>
<comment type="caution">
    <text evidence="3">The sequence shown here is derived from an EMBL/GenBank/DDBJ whole genome shotgun (WGS) entry which is preliminary data.</text>
</comment>
<dbReference type="PANTHER" id="PTHR34606:SF15">
    <property type="entry name" value="BON DOMAIN-CONTAINING PROTEIN"/>
    <property type="match status" value="1"/>
</dbReference>
<dbReference type="InterPro" id="IPR007055">
    <property type="entry name" value="BON_dom"/>
</dbReference>
<name>A0A4Z1RMC8_9GAMM</name>
<feature type="region of interest" description="Disordered" evidence="1">
    <location>
        <begin position="1"/>
        <end position="84"/>
    </location>
</feature>
<organism evidence="3 4">
    <name type="scientific">Luteimonas yindakuii</name>
    <dbReference type="NCBI Taxonomy" id="2565782"/>
    <lineage>
        <taxon>Bacteria</taxon>
        <taxon>Pseudomonadati</taxon>
        <taxon>Pseudomonadota</taxon>
        <taxon>Gammaproteobacteria</taxon>
        <taxon>Lysobacterales</taxon>
        <taxon>Lysobacteraceae</taxon>
        <taxon>Luteimonas</taxon>
    </lineage>
</organism>
<dbReference type="Pfam" id="PF04972">
    <property type="entry name" value="BON"/>
    <property type="match status" value="1"/>
</dbReference>
<feature type="region of interest" description="Disordered" evidence="1">
    <location>
        <begin position="149"/>
        <end position="186"/>
    </location>
</feature>
<keyword evidence="4" id="KW-1185">Reference proteome</keyword>
<dbReference type="AlphaFoldDB" id="A0A4Z1RMC8"/>
<feature type="compositionally biased region" description="Gly residues" evidence="1">
    <location>
        <begin position="62"/>
        <end position="75"/>
    </location>
</feature>
<protein>
    <submittedName>
        <fullName evidence="3">BON domain-containing protein</fullName>
    </submittedName>
</protein>
<evidence type="ECO:0000256" key="1">
    <source>
        <dbReference type="SAM" id="MobiDB-lite"/>
    </source>
</evidence>
<feature type="domain" description="BON" evidence="2">
    <location>
        <begin position="84"/>
        <end position="152"/>
    </location>
</feature>
<dbReference type="PANTHER" id="PTHR34606">
    <property type="entry name" value="BON DOMAIN-CONTAINING PROTEIN"/>
    <property type="match status" value="1"/>
</dbReference>
<dbReference type="InterPro" id="IPR051686">
    <property type="entry name" value="Lipoprotein_DolP"/>
</dbReference>
<dbReference type="Gene3D" id="3.30.1340.30">
    <property type="match status" value="1"/>
</dbReference>
<dbReference type="EMBL" id="SPUH01000001">
    <property type="protein sequence ID" value="TKS55259.1"/>
    <property type="molecule type" value="Genomic_DNA"/>
</dbReference>